<feature type="region of interest" description="Disordered" evidence="1">
    <location>
        <begin position="85"/>
        <end position="111"/>
    </location>
</feature>
<sequence length="156" mass="16879">MSAAPLRAAATLVLCNRFNTDVTAQTLSTLTCAQSQPPPEDIHKVQRMTNIQPVTLYIYLLVQFVDCLGDFLLLASISRSVDEIAADERAKRSTERPSSARAAPSQAGAHGSLAQRVGAALRHRAAPRQLLRRARELVLVASAHTDSLSVHTTALR</sequence>
<proteinExistence type="predicted"/>
<feature type="compositionally biased region" description="Low complexity" evidence="1">
    <location>
        <begin position="96"/>
        <end position="105"/>
    </location>
</feature>
<dbReference type="OrthoDB" id="5984008at2759"/>
<name>A0A8S0Z1V6_ARCPL</name>
<dbReference type="Proteomes" id="UP000494256">
    <property type="component" value="Unassembled WGS sequence"/>
</dbReference>
<dbReference type="AlphaFoldDB" id="A0A8S0Z1V6"/>
<dbReference type="EMBL" id="CADEBD010000226">
    <property type="protein sequence ID" value="CAB3226390.1"/>
    <property type="molecule type" value="Genomic_DNA"/>
</dbReference>
<reference evidence="2 3" key="1">
    <citation type="submission" date="2020-04" db="EMBL/GenBank/DDBJ databases">
        <authorList>
            <person name="Wallbank WR R."/>
            <person name="Pardo Diaz C."/>
            <person name="Kozak K."/>
            <person name="Martin S."/>
            <person name="Jiggins C."/>
            <person name="Moest M."/>
            <person name="Warren A I."/>
            <person name="Byers J.R.P. K."/>
            <person name="Montejo-Kovacevich G."/>
            <person name="Yen C E."/>
        </authorList>
    </citation>
    <scope>NUCLEOTIDE SEQUENCE [LARGE SCALE GENOMIC DNA]</scope>
</reference>
<protein>
    <submittedName>
        <fullName evidence="2">Uncharacterized protein</fullName>
    </submittedName>
</protein>
<accession>A0A8S0Z1V6</accession>
<evidence type="ECO:0000313" key="3">
    <source>
        <dbReference type="Proteomes" id="UP000494256"/>
    </source>
</evidence>
<comment type="caution">
    <text evidence="2">The sequence shown here is derived from an EMBL/GenBank/DDBJ whole genome shotgun (WGS) entry which is preliminary data.</text>
</comment>
<organism evidence="2 3">
    <name type="scientific">Arctia plantaginis</name>
    <name type="common">Wood tiger moth</name>
    <name type="synonym">Phalaena plantaginis</name>
    <dbReference type="NCBI Taxonomy" id="874455"/>
    <lineage>
        <taxon>Eukaryota</taxon>
        <taxon>Metazoa</taxon>
        <taxon>Ecdysozoa</taxon>
        <taxon>Arthropoda</taxon>
        <taxon>Hexapoda</taxon>
        <taxon>Insecta</taxon>
        <taxon>Pterygota</taxon>
        <taxon>Neoptera</taxon>
        <taxon>Endopterygota</taxon>
        <taxon>Lepidoptera</taxon>
        <taxon>Glossata</taxon>
        <taxon>Ditrysia</taxon>
        <taxon>Noctuoidea</taxon>
        <taxon>Erebidae</taxon>
        <taxon>Arctiinae</taxon>
        <taxon>Arctia</taxon>
    </lineage>
</organism>
<evidence type="ECO:0000313" key="2">
    <source>
        <dbReference type="EMBL" id="CAB3226390.1"/>
    </source>
</evidence>
<evidence type="ECO:0000256" key="1">
    <source>
        <dbReference type="SAM" id="MobiDB-lite"/>
    </source>
</evidence>
<feature type="compositionally biased region" description="Basic and acidic residues" evidence="1">
    <location>
        <begin position="85"/>
        <end position="95"/>
    </location>
</feature>
<gene>
    <name evidence="2" type="ORF">APLA_LOCUS2673</name>
</gene>